<comment type="function">
    <text evidence="4">Catalyzes the ATP-dependent conversion of 5-aminoimidazole ribonucleotide (AIR) and HCO(3)(-) to N5-carboxyaminoimidazole ribonucleotide (N5-CAIR).</text>
</comment>
<dbReference type="STRING" id="1513793.SAMN06296036_1202"/>
<organism evidence="6 7">
    <name type="scientific">Pseudobacteriovorax antillogorgiicola</name>
    <dbReference type="NCBI Taxonomy" id="1513793"/>
    <lineage>
        <taxon>Bacteria</taxon>
        <taxon>Pseudomonadati</taxon>
        <taxon>Bdellovibrionota</taxon>
        <taxon>Oligoflexia</taxon>
        <taxon>Oligoflexales</taxon>
        <taxon>Pseudobacteriovoracaceae</taxon>
        <taxon>Pseudobacteriovorax</taxon>
    </lineage>
</organism>
<dbReference type="GO" id="GO:0006189">
    <property type="term" value="P:'de novo' IMP biosynthetic process"/>
    <property type="evidence" value="ECO:0007669"/>
    <property type="project" value="UniProtKB-UniRule"/>
</dbReference>
<dbReference type="Pfam" id="PF17769">
    <property type="entry name" value="PurK_C"/>
    <property type="match status" value="1"/>
</dbReference>
<dbReference type="SUPFAM" id="SSF56059">
    <property type="entry name" value="Glutathione synthetase ATP-binding domain-like"/>
    <property type="match status" value="1"/>
</dbReference>
<evidence type="ECO:0000256" key="4">
    <source>
        <dbReference type="HAMAP-Rule" id="MF_01928"/>
    </source>
</evidence>
<dbReference type="EC" id="6.3.4.18" evidence="4"/>
<comment type="subunit">
    <text evidence="4">Homodimer.</text>
</comment>
<reference evidence="7" key="1">
    <citation type="submission" date="2017-04" db="EMBL/GenBank/DDBJ databases">
        <authorList>
            <person name="Varghese N."/>
            <person name="Submissions S."/>
        </authorList>
    </citation>
    <scope>NUCLEOTIDE SEQUENCE [LARGE SCALE GENOMIC DNA]</scope>
    <source>
        <strain evidence="7">RKEM611</strain>
    </source>
</reference>
<dbReference type="InterPro" id="IPR013815">
    <property type="entry name" value="ATP_grasp_subdomain_1"/>
</dbReference>
<evidence type="ECO:0000256" key="2">
    <source>
        <dbReference type="ARBA" id="ARBA00022755"/>
    </source>
</evidence>
<feature type="binding site" evidence="4">
    <location>
        <position position="202"/>
    </location>
    <ligand>
        <name>ATP</name>
        <dbReference type="ChEBI" id="CHEBI:30616"/>
    </ligand>
</feature>
<dbReference type="GO" id="GO:0046872">
    <property type="term" value="F:metal ion binding"/>
    <property type="evidence" value="ECO:0007669"/>
    <property type="project" value="InterPro"/>
</dbReference>
<dbReference type="HAMAP" id="MF_01928">
    <property type="entry name" value="PurK"/>
    <property type="match status" value="1"/>
</dbReference>
<dbReference type="InterPro" id="IPR011054">
    <property type="entry name" value="Rudment_hybrid_motif"/>
</dbReference>
<dbReference type="PANTHER" id="PTHR11609:SF5">
    <property type="entry name" value="PHOSPHORIBOSYLAMINOIMIDAZOLE CARBOXYLASE"/>
    <property type="match status" value="1"/>
</dbReference>
<dbReference type="OrthoDB" id="9804625at2"/>
<dbReference type="InterPro" id="IPR040686">
    <property type="entry name" value="PurK_C"/>
</dbReference>
<feature type="domain" description="ATP-grasp" evidence="5">
    <location>
        <begin position="109"/>
        <end position="312"/>
    </location>
</feature>
<keyword evidence="3 4" id="KW-0067">ATP-binding</keyword>
<comment type="similarity">
    <text evidence="4">Belongs to the PurK/PurT family.</text>
</comment>
<sequence>MTQNPRLGILGSGQLALLLTQSARSLGYPVHIYAKHEDDPACADADRVLIGPLDDRQRLTVFLKDVDVVMFESEFIDTALLASIAEGEPTVFAPDLRAMDVGADKWQQKQLFNSLSIATSAAIPSDSYEAVASFVDAAVAEFSGGFVLKWAREGYDGIGVHVVPHPEDCHGAAHKAALIFCEKAIGKGSVVYAEAFVPYERELAMVACRDGAGNMTFYPLVETQQKQGVCHTVKVPASEWGVSREISEAAEASCRKVAEHLGLVGSFALEFFFTKSQDLLVNEFAPRVHNSGHYTSDAAVCSQFENHVRACVGQSLGSSKVEGYWGMINVLGGPAYRGPAQEPKIQVAAATSYWYGKKQLRPMRKMGHINVSGVNKGELEKRLVDIDKSLEQWQQHFKDK</sequence>
<evidence type="ECO:0000313" key="7">
    <source>
        <dbReference type="Proteomes" id="UP000192907"/>
    </source>
</evidence>
<dbReference type="InterPro" id="IPR011761">
    <property type="entry name" value="ATP-grasp"/>
</dbReference>
<keyword evidence="4" id="KW-0436">Ligase</keyword>
<name>A0A1Y6CKC3_9BACT</name>
<dbReference type="Proteomes" id="UP000192907">
    <property type="component" value="Unassembled WGS sequence"/>
</dbReference>
<dbReference type="Pfam" id="PF22660">
    <property type="entry name" value="RS_preATP-grasp-like"/>
    <property type="match status" value="1"/>
</dbReference>
<proteinExistence type="inferred from homology"/>
<dbReference type="PANTHER" id="PTHR11609">
    <property type="entry name" value="PURINE BIOSYNTHESIS PROTEIN 6/7, PUR6/7"/>
    <property type="match status" value="1"/>
</dbReference>
<dbReference type="Gene3D" id="3.40.50.20">
    <property type="match status" value="1"/>
</dbReference>
<gene>
    <name evidence="4" type="primary">purK</name>
    <name evidence="6" type="ORF">SAMN06296036_1202</name>
</gene>
<dbReference type="GO" id="GO:0005524">
    <property type="term" value="F:ATP binding"/>
    <property type="evidence" value="ECO:0007669"/>
    <property type="project" value="UniProtKB-UniRule"/>
</dbReference>
<protein>
    <recommendedName>
        <fullName evidence="4">N5-carboxyaminoimidazole ribonucleotide synthase</fullName>
        <shortName evidence="4">N5-CAIR synthase</shortName>
        <ecNumber evidence="4">6.3.4.18</ecNumber>
    </recommendedName>
    <alternativeName>
        <fullName evidence="4">5-(carboxyamino)imidazole ribonucleotide synthetase</fullName>
    </alternativeName>
</protein>
<dbReference type="InterPro" id="IPR005875">
    <property type="entry name" value="PurK"/>
</dbReference>
<comment type="caution">
    <text evidence="4">Lacks conserved residue(s) required for the propagation of feature annotation.</text>
</comment>
<evidence type="ECO:0000259" key="5">
    <source>
        <dbReference type="PROSITE" id="PS50975"/>
    </source>
</evidence>
<dbReference type="SUPFAM" id="SSF52440">
    <property type="entry name" value="PreATP-grasp domain"/>
    <property type="match status" value="1"/>
</dbReference>
<dbReference type="EMBL" id="FWZT01000020">
    <property type="protein sequence ID" value="SMF59449.1"/>
    <property type="molecule type" value="Genomic_DNA"/>
</dbReference>
<feature type="binding site" evidence="4">
    <location>
        <begin position="194"/>
        <end position="197"/>
    </location>
    <ligand>
        <name>ATP</name>
        <dbReference type="ChEBI" id="CHEBI:30616"/>
    </ligand>
</feature>
<dbReference type="RefSeq" id="WP_132322997.1">
    <property type="nucleotide sequence ID" value="NZ_FWZT01000020.1"/>
</dbReference>
<comment type="catalytic activity">
    <reaction evidence="4">
        <text>5-amino-1-(5-phospho-beta-D-ribosyl)imidazole + hydrogencarbonate + ATP = 5-carboxyamino-1-(5-phospho-D-ribosyl)imidazole + ADP + phosphate + 2 H(+)</text>
        <dbReference type="Rhea" id="RHEA:19317"/>
        <dbReference type="ChEBI" id="CHEBI:15378"/>
        <dbReference type="ChEBI" id="CHEBI:17544"/>
        <dbReference type="ChEBI" id="CHEBI:30616"/>
        <dbReference type="ChEBI" id="CHEBI:43474"/>
        <dbReference type="ChEBI" id="CHEBI:58730"/>
        <dbReference type="ChEBI" id="CHEBI:137981"/>
        <dbReference type="ChEBI" id="CHEBI:456216"/>
        <dbReference type="EC" id="6.3.4.18"/>
    </reaction>
</comment>
<dbReference type="InterPro" id="IPR003135">
    <property type="entry name" value="ATP-grasp_carboxylate-amine"/>
</dbReference>
<dbReference type="Gene3D" id="3.30.1490.20">
    <property type="entry name" value="ATP-grasp fold, A domain"/>
    <property type="match status" value="1"/>
</dbReference>
<evidence type="ECO:0000313" key="6">
    <source>
        <dbReference type="EMBL" id="SMF59449.1"/>
    </source>
</evidence>
<dbReference type="Gene3D" id="3.30.470.20">
    <property type="entry name" value="ATP-grasp fold, B domain"/>
    <property type="match status" value="1"/>
</dbReference>
<evidence type="ECO:0000256" key="3">
    <source>
        <dbReference type="ARBA" id="ARBA00022840"/>
    </source>
</evidence>
<comment type="pathway">
    <text evidence="4">Purine metabolism; IMP biosynthesis via de novo pathway; 5-amino-1-(5-phospho-D-ribosyl)imidazole-4-carboxylate from 5-amino-1-(5-phospho-D-ribosyl)imidazole (N5-CAIR route): step 1/2.</text>
</comment>
<dbReference type="Pfam" id="PF02222">
    <property type="entry name" value="ATP-grasp"/>
    <property type="match status" value="1"/>
</dbReference>
<evidence type="ECO:0000256" key="1">
    <source>
        <dbReference type="ARBA" id="ARBA00022741"/>
    </source>
</evidence>
<keyword evidence="2 4" id="KW-0658">Purine biosynthesis</keyword>
<keyword evidence="7" id="KW-1185">Reference proteome</keyword>
<keyword evidence="1 4" id="KW-0547">Nucleotide-binding</keyword>
<dbReference type="NCBIfam" id="NF004679">
    <property type="entry name" value="PRK06019.1-5"/>
    <property type="match status" value="1"/>
</dbReference>
<feature type="binding site" evidence="4">
    <location>
        <position position="149"/>
    </location>
    <ligand>
        <name>ATP</name>
        <dbReference type="ChEBI" id="CHEBI:30616"/>
    </ligand>
</feature>
<accession>A0A1Y6CKC3</accession>
<dbReference type="PROSITE" id="PS50975">
    <property type="entry name" value="ATP_GRASP"/>
    <property type="match status" value="1"/>
</dbReference>
<dbReference type="InterPro" id="IPR054350">
    <property type="entry name" value="PurT/PurK_preATP-grasp"/>
</dbReference>
<dbReference type="GO" id="GO:0004638">
    <property type="term" value="F:phosphoribosylaminoimidazole carboxylase activity"/>
    <property type="evidence" value="ECO:0007669"/>
    <property type="project" value="InterPro"/>
</dbReference>
<feature type="binding site" evidence="4">
    <location>
        <position position="105"/>
    </location>
    <ligand>
        <name>ATP</name>
        <dbReference type="ChEBI" id="CHEBI:30616"/>
    </ligand>
</feature>
<dbReference type="GO" id="GO:0034028">
    <property type="term" value="F:5-(carboxyamino)imidazole ribonucleotide synthase activity"/>
    <property type="evidence" value="ECO:0007669"/>
    <property type="project" value="UniProtKB-UniRule"/>
</dbReference>
<feature type="binding site" evidence="4">
    <location>
        <begin position="282"/>
        <end position="283"/>
    </location>
    <ligand>
        <name>ATP</name>
        <dbReference type="ChEBI" id="CHEBI:30616"/>
    </ligand>
</feature>
<dbReference type="SUPFAM" id="SSF51246">
    <property type="entry name" value="Rudiment single hybrid motif"/>
    <property type="match status" value="1"/>
</dbReference>
<dbReference type="UniPathway" id="UPA00074">
    <property type="reaction ID" value="UER00942"/>
</dbReference>
<dbReference type="InterPro" id="IPR016185">
    <property type="entry name" value="PreATP-grasp_dom_sf"/>
</dbReference>
<dbReference type="AlphaFoldDB" id="A0A1Y6CKC3"/>